<dbReference type="GO" id="GO:0004347">
    <property type="term" value="F:glucose-6-phosphate isomerase activity"/>
    <property type="evidence" value="ECO:0007669"/>
    <property type="project" value="UniProtKB-EC"/>
</dbReference>
<dbReference type="EC" id="5.3.1.9" evidence="7"/>
<evidence type="ECO:0000256" key="3">
    <source>
        <dbReference type="ARBA" id="ARBA00022432"/>
    </source>
</evidence>
<feature type="region of interest" description="Disordered" evidence="9">
    <location>
        <begin position="1"/>
        <end position="22"/>
    </location>
</feature>
<keyword evidence="7" id="KW-0963">Cytoplasm</keyword>
<evidence type="ECO:0000256" key="8">
    <source>
        <dbReference type="RuleBase" id="RU000612"/>
    </source>
</evidence>
<dbReference type="Proteomes" id="UP001595840">
    <property type="component" value="Unassembled WGS sequence"/>
</dbReference>
<dbReference type="EMBL" id="JBHSCX010000003">
    <property type="protein sequence ID" value="MFC4361067.1"/>
    <property type="molecule type" value="Genomic_DNA"/>
</dbReference>
<gene>
    <name evidence="7 10" type="primary">pgi</name>
    <name evidence="10" type="ORF">ACFOX3_02075</name>
</gene>
<evidence type="ECO:0000256" key="2">
    <source>
        <dbReference type="ARBA" id="ARBA00006604"/>
    </source>
</evidence>
<dbReference type="InterPro" id="IPR046348">
    <property type="entry name" value="SIS_dom_sf"/>
</dbReference>
<dbReference type="PANTHER" id="PTHR11469">
    <property type="entry name" value="GLUCOSE-6-PHOSPHATE ISOMERASE"/>
    <property type="match status" value="1"/>
</dbReference>
<protein>
    <recommendedName>
        <fullName evidence="7">Glucose-6-phosphate isomerase</fullName>
        <shortName evidence="7">GPI</shortName>
        <ecNumber evidence="7">5.3.1.9</ecNumber>
    </recommendedName>
    <alternativeName>
        <fullName evidence="7">Phosphoglucose isomerase</fullName>
        <shortName evidence="7">PGI</shortName>
    </alternativeName>
    <alternativeName>
        <fullName evidence="7">Phosphohexose isomerase</fullName>
        <shortName evidence="7">PHI</shortName>
    </alternativeName>
</protein>
<comment type="similarity">
    <text evidence="2 7 8">Belongs to the GPI family.</text>
</comment>
<sequence length="553" mass="60238">MTNSTNPDAKAPNQAPSWSALAAHQKAISNQPIADLFTQDSARAEKYSLKAAGIHLDFAKNRIDDVGLTLLAQLAKERGLAERVKAMYRGETINSTEKRQVLHVALRSQLGELPEHLRDVDAVIAQMTEFVAAVHSGQWQGFTGETITDVVNIGIGGSDLGPNMVTQALTPFHKPGLRVHFVSNVDASDLSETLKELSPARTLFIVASKTFTTTETLTNANSARQWLLSSLADEAAVAKHFVAVSVNLEKVKAFGIDANNIFPMWDWVGGRYSLWSAIGLPIALACGMDHFNALRAGAAAMDEHFASAPLTENMPVIMAMLGVWYINFWGAESQAILAYDHYLNAFTKYIQQLDMESNGKGAYLHGGYLEHHTGPVIWGEVGTNGQHSFHQLLHQGTRFVPADFIVSLTSHNPLGQHHSQLFANCLSQSRALMLGKNETQAAAEFKAMGYSAAEAKQLAHHKVMPGNRPSNTLVVNSLNPETLGALIALYEHKVFVQSVIWGINAFDQWGVELGKQLCSEIHPALVTQADIEKFDPSTNALIALYKSANPQAS</sequence>
<keyword evidence="11" id="KW-1185">Reference proteome</keyword>
<evidence type="ECO:0000256" key="6">
    <source>
        <dbReference type="ARBA" id="ARBA00029321"/>
    </source>
</evidence>
<feature type="active site" evidence="7">
    <location>
        <position position="387"/>
    </location>
</feature>
<dbReference type="CDD" id="cd05016">
    <property type="entry name" value="SIS_PGI_2"/>
    <property type="match status" value="1"/>
</dbReference>
<dbReference type="NCBIfam" id="NF001211">
    <property type="entry name" value="PRK00179.1"/>
    <property type="match status" value="1"/>
</dbReference>
<evidence type="ECO:0000313" key="11">
    <source>
        <dbReference type="Proteomes" id="UP001595840"/>
    </source>
</evidence>
<comment type="caution">
    <text evidence="10">The sequence shown here is derived from an EMBL/GenBank/DDBJ whole genome shotgun (WGS) entry which is preliminary data.</text>
</comment>
<dbReference type="Gene3D" id="3.40.50.10490">
    <property type="entry name" value="Glucose-6-phosphate isomerase like protein, domain 1"/>
    <property type="match status" value="2"/>
</dbReference>
<feature type="active site" description="Proton donor" evidence="7">
    <location>
        <position position="356"/>
    </location>
</feature>
<keyword evidence="4 7" id="KW-0324">Glycolysis</keyword>
<dbReference type="InterPro" id="IPR018189">
    <property type="entry name" value="Phosphoglucose_isomerase_CS"/>
</dbReference>
<dbReference type="SUPFAM" id="SSF53697">
    <property type="entry name" value="SIS domain"/>
    <property type="match status" value="1"/>
</dbReference>
<dbReference type="InterPro" id="IPR001672">
    <property type="entry name" value="G6P_Isomerase"/>
</dbReference>
<dbReference type="HAMAP" id="MF_00473">
    <property type="entry name" value="G6P_isomerase"/>
    <property type="match status" value="1"/>
</dbReference>
<evidence type="ECO:0000256" key="5">
    <source>
        <dbReference type="ARBA" id="ARBA00023235"/>
    </source>
</evidence>
<feature type="active site" evidence="7">
    <location>
        <position position="515"/>
    </location>
</feature>
<proteinExistence type="inferred from homology"/>
<dbReference type="Pfam" id="PF00342">
    <property type="entry name" value="PGI"/>
    <property type="match status" value="1"/>
</dbReference>
<dbReference type="PROSITE" id="PS00765">
    <property type="entry name" value="P_GLUCOSE_ISOMERASE_1"/>
    <property type="match status" value="1"/>
</dbReference>
<dbReference type="InterPro" id="IPR035476">
    <property type="entry name" value="SIS_PGI_1"/>
</dbReference>
<accession>A0ABV8V1N8</accession>
<keyword evidence="5 7" id="KW-0413">Isomerase</keyword>
<dbReference type="PROSITE" id="PS00174">
    <property type="entry name" value="P_GLUCOSE_ISOMERASE_2"/>
    <property type="match status" value="1"/>
</dbReference>
<dbReference type="RefSeq" id="WP_290260335.1">
    <property type="nucleotide sequence ID" value="NZ_JAUFQG010000004.1"/>
</dbReference>
<evidence type="ECO:0000256" key="7">
    <source>
        <dbReference type="HAMAP-Rule" id="MF_00473"/>
    </source>
</evidence>
<comment type="pathway">
    <text evidence="1 7 8">Carbohydrate degradation; glycolysis; D-glyceraldehyde 3-phosphate and glycerone phosphate from D-glucose: step 2/4.</text>
</comment>
<comment type="pathway">
    <text evidence="7">Carbohydrate biosynthesis; gluconeogenesis.</text>
</comment>
<evidence type="ECO:0000256" key="4">
    <source>
        <dbReference type="ARBA" id="ARBA00023152"/>
    </source>
</evidence>
<organism evidence="10 11">
    <name type="scientific">Simiduia curdlanivorans</name>
    <dbReference type="NCBI Taxonomy" id="1492769"/>
    <lineage>
        <taxon>Bacteria</taxon>
        <taxon>Pseudomonadati</taxon>
        <taxon>Pseudomonadota</taxon>
        <taxon>Gammaproteobacteria</taxon>
        <taxon>Cellvibrionales</taxon>
        <taxon>Cellvibrionaceae</taxon>
        <taxon>Simiduia</taxon>
    </lineage>
</organism>
<dbReference type="InterPro" id="IPR023096">
    <property type="entry name" value="G6P_Isomerase_C"/>
</dbReference>
<comment type="catalytic activity">
    <reaction evidence="6 7 8">
        <text>alpha-D-glucose 6-phosphate = beta-D-fructose 6-phosphate</text>
        <dbReference type="Rhea" id="RHEA:11816"/>
        <dbReference type="ChEBI" id="CHEBI:57634"/>
        <dbReference type="ChEBI" id="CHEBI:58225"/>
        <dbReference type="EC" id="5.3.1.9"/>
    </reaction>
</comment>
<reference evidence="11" key="1">
    <citation type="journal article" date="2019" name="Int. J. Syst. Evol. Microbiol.">
        <title>The Global Catalogue of Microorganisms (GCM) 10K type strain sequencing project: providing services to taxonomists for standard genome sequencing and annotation.</title>
        <authorList>
            <consortium name="The Broad Institute Genomics Platform"/>
            <consortium name="The Broad Institute Genome Sequencing Center for Infectious Disease"/>
            <person name="Wu L."/>
            <person name="Ma J."/>
        </authorList>
    </citation>
    <scope>NUCLEOTIDE SEQUENCE [LARGE SCALE GENOMIC DNA]</scope>
    <source>
        <strain evidence="11">CECT 8570</strain>
    </source>
</reference>
<dbReference type="Gene3D" id="1.10.1390.10">
    <property type="match status" value="1"/>
</dbReference>
<evidence type="ECO:0000313" key="10">
    <source>
        <dbReference type="EMBL" id="MFC4361067.1"/>
    </source>
</evidence>
<dbReference type="PRINTS" id="PR00662">
    <property type="entry name" value="G6PISOMERASE"/>
</dbReference>
<comment type="function">
    <text evidence="7">Catalyzes the reversible isomerization of glucose-6-phosphate to fructose-6-phosphate.</text>
</comment>
<evidence type="ECO:0000256" key="1">
    <source>
        <dbReference type="ARBA" id="ARBA00004926"/>
    </source>
</evidence>
<name>A0ABV8V1N8_9GAMM</name>
<evidence type="ECO:0000256" key="9">
    <source>
        <dbReference type="SAM" id="MobiDB-lite"/>
    </source>
</evidence>
<dbReference type="InterPro" id="IPR035482">
    <property type="entry name" value="SIS_PGI_2"/>
</dbReference>
<keyword evidence="3 7" id="KW-0312">Gluconeogenesis</keyword>
<dbReference type="PANTHER" id="PTHR11469:SF1">
    <property type="entry name" value="GLUCOSE-6-PHOSPHATE ISOMERASE"/>
    <property type="match status" value="1"/>
</dbReference>
<comment type="subcellular location">
    <subcellularLocation>
        <location evidence="7">Cytoplasm</location>
    </subcellularLocation>
</comment>
<dbReference type="CDD" id="cd05015">
    <property type="entry name" value="SIS_PGI_1"/>
    <property type="match status" value="1"/>
</dbReference>
<dbReference type="PROSITE" id="PS51463">
    <property type="entry name" value="P_GLUCOSE_ISOMERASE_3"/>
    <property type="match status" value="1"/>
</dbReference>